<feature type="transmembrane region" description="Helical" evidence="5">
    <location>
        <begin position="270"/>
        <end position="288"/>
    </location>
</feature>
<proteinExistence type="predicted"/>
<keyword evidence="2 5" id="KW-0812">Transmembrane</keyword>
<feature type="transmembrane region" description="Helical" evidence="5">
    <location>
        <begin position="328"/>
        <end position="346"/>
    </location>
</feature>
<dbReference type="eggNOG" id="COG0738">
    <property type="taxonomic scope" value="Bacteria"/>
</dbReference>
<dbReference type="GO" id="GO:0016020">
    <property type="term" value="C:membrane"/>
    <property type="evidence" value="ECO:0007669"/>
    <property type="project" value="UniProtKB-SubCell"/>
</dbReference>
<dbReference type="CDD" id="cd17393">
    <property type="entry name" value="MFS_MosC_like"/>
    <property type="match status" value="1"/>
</dbReference>
<evidence type="ECO:0000256" key="5">
    <source>
        <dbReference type="SAM" id="Phobius"/>
    </source>
</evidence>
<reference evidence="6 7" key="1">
    <citation type="submission" date="2013-01" db="EMBL/GenBank/DDBJ databases">
        <authorList>
            <person name="Fiebig A."/>
            <person name="Goeker M."/>
            <person name="Klenk H.-P.P."/>
        </authorList>
    </citation>
    <scope>NUCLEOTIDE SEQUENCE [LARGE SCALE GENOMIC DNA]</scope>
    <source>
        <strain evidence="6 7">DSM 24838</strain>
    </source>
</reference>
<dbReference type="SUPFAM" id="SSF103473">
    <property type="entry name" value="MFS general substrate transporter"/>
    <property type="match status" value="1"/>
</dbReference>
<dbReference type="InterPro" id="IPR051788">
    <property type="entry name" value="MFS_Transporter"/>
</dbReference>
<feature type="transmembrane region" description="Helical" evidence="5">
    <location>
        <begin position="42"/>
        <end position="62"/>
    </location>
</feature>
<dbReference type="InterPro" id="IPR036259">
    <property type="entry name" value="MFS_trans_sf"/>
</dbReference>
<dbReference type="RefSeq" id="WP_018302437.1">
    <property type="nucleotide sequence ID" value="NZ_KB902284.1"/>
</dbReference>
<dbReference type="Proteomes" id="UP000035100">
    <property type="component" value="Unassembled WGS sequence"/>
</dbReference>
<dbReference type="PANTHER" id="PTHR23514">
    <property type="entry name" value="BYPASS OF STOP CODON PROTEIN 6"/>
    <property type="match status" value="1"/>
</dbReference>
<feature type="transmembrane region" description="Helical" evidence="5">
    <location>
        <begin position="203"/>
        <end position="226"/>
    </location>
</feature>
<evidence type="ECO:0000256" key="4">
    <source>
        <dbReference type="ARBA" id="ARBA00023136"/>
    </source>
</evidence>
<dbReference type="AlphaFoldDB" id="A0A0D0NHE9"/>
<gene>
    <name evidence="6" type="ORF">Wenmar_03694</name>
</gene>
<dbReference type="Gene3D" id="1.20.1250.20">
    <property type="entry name" value="MFS general substrate transporter like domains"/>
    <property type="match status" value="2"/>
</dbReference>
<feature type="transmembrane region" description="Helical" evidence="5">
    <location>
        <begin position="98"/>
        <end position="115"/>
    </location>
</feature>
<evidence type="ECO:0000313" key="6">
    <source>
        <dbReference type="EMBL" id="KIQ67735.1"/>
    </source>
</evidence>
<dbReference type="STRING" id="1123501.Wenmar_03694"/>
<feature type="transmembrane region" description="Helical" evidence="5">
    <location>
        <begin position="164"/>
        <end position="182"/>
    </location>
</feature>
<evidence type="ECO:0000256" key="2">
    <source>
        <dbReference type="ARBA" id="ARBA00022692"/>
    </source>
</evidence>
<keyword evidence="3 5" id="KW-1133">Transmembrane helix</keyword>
<dbReference type="GO" id="GO:0022857">
    <property type="term" value="F:transmembrane transporter activity"/>
    <property type="evidence" value="ECO:0007669"/>
    <property type="project" value="InterPro"/>
</dbReference>
<evidence type="ECO:0000313" key="7">
    <source>
        <dbReference type="Proteomes" id="UP000035100"/>
    </source>
</evidence>
<feature type="transmembrane region" description="Helical" evidence="5">
    <location>
        <begin position="352"/>
        <end position="373"/>
    </location>
</feature>
<feature type="transmembrane region" description="Helical" evidence="5">
    <location>
        <begin position="238"/>
        <end position="258"/>
    </location>
</feature>
<dbReference type="EMBL" id="AONG01000020">
    <property type="protein sequence ID" value="KIQ67735.1"/>
    <property type="molecule type" value="Genomic_DNA"/>
</dbReference>
<dbReference type="InterPro" id="IPR011701">
    <property type="entry name" value="MFS"/>
</dbReference>
<name>A0A0D0NHE9_9RHOB</name>
<evidence type="ECO:0000256" key="1">
    <source>
        <dbReference type="ARBA" id="ARBA00004141"/>
    </source>
</evidence>
<dbReference type="Pfam" id="PF07690">
    <property type="entry name" value="MFS_1"/>
    <property type="match status" value="1"/>
</dbReference>
<comment type="caution">
    <text evidence="6">The sequence shown here is derived from an EMBL/GenBank/DDBJ whole genome shotgun (WGS) entry which is preliminary data.</text>
</comment>
<accession>A0A0D0NHE9</accession>
<keyword evidence="4 5" id="KW-0472">Membrane</keyword>
<dbReference type="PANTHER" id="PTHR23514:SF13">
    <property type="entry name" value="INNER MEMBRANE PROTEIN YBJJ"/>
    <property type="match status" value="1"/>
</dbReference>
<organism evidence="6 7">
    <name type="scientific">Wenxinia marina DSM 24838</name>
    <dbReference type="NCBI Taxonomy" id="1123501"/>
    <lineage>
        <taxon>Bacteria</taxon>
        <taxon>Pseudomonadati</taxon>
        <taxon>Pseudomonadota</taxon>
        <taxon>Alphaproteobacteria</taxon>
        <taxon>Rhodobacterales</taxon>
        <taxon>Roseobacteraceae</taxon>
        <taxon>Wenxinia</taxon>
    </lineage>
</organism>
<feature type="transmembrane region" description="Helical" evidence="5">
    <location>
        <begin position="12"/>
        <end position="30"/>
    </location>
</feature>
<evidence type="ECO:0000256" key="3">
    <source>
        <dbReference type="ARBA" id="ARBA00022989"/>
    </source>
</evidence>
<feature type="transmembrane region" description="Helical" evidence="5">
    <location>
        <begin position="136"/>
        <end position="158"/>
    </location>
</feature>
<keyword evidence="7" id="KW-1185">Reference proteome</keyword>
<comment type="subcellular location">
    <subcellularLocation>
        <location evidence="1">Membrane</location>
        <topology evidence="1">Multi-pass membrane protein</topology>
    </subcellularLocation>
</comment>
<dbReference type="OrthoDB" id="9810941at2"/>
<protein>
    <submittedName>
        <fullName evidence="6">Wenxma_19, whole genome shotgun sequence</fullName>
    </submittedName>
</protein>
<sequence length="378" mass="39050">MALTSAGPAARVMAVFALHATLVASLFLRLPEVQLRLGLSEAVYGLVLLAMPIGVVAGSMLVPALVERWGPRRVLTVALPLATALQIPAAFAVSAPTLGAALLAFGFVFGIVNVTENIEADRVEVASGARIMNRCHGWWALGFLAASLAATGLVAVGLAPVWQFAGHAALMAAATPLVLNGLPESRARTATGPARRFALPGRGTIRIGLFALASLVIEGIMRNWSVIHLRDTLGAAEWVATLALPAVVATQTLGRFLGDGWVIRHGVTRTLRWTSVLLLAGMVGFALAGHVVPALVSCLLIGVGIAVVQPQGFAAAARDGARPAAESVAAFATFGTLVGFMSPPLFGGVVEALGFPVAFALLVPLPVLAILFANRLEP</sequence>